<proteinExistence type="predicted"/>
<comment type="caution">
    <text evidence="1">The sequence shown here is derived from an EMBL/GenBank/DDBJ whole genome shotgun (WGS) entry which is preliminary data.</text>
</comment>
<sequence length="71" mass="7273">MCGGLGAMRGLAKANDAAESAPLHVRGNAGQCAIECLLPGNWKGRVGHSNCNWCGAQDLPGAAINLLPFNL</sequence>
<accession>A0AAW1RJI1</accession>
<gene>
    <name evidence="1" type="ORF">WJX74_003576</name>
</gene>
<evidence type="ECO:0000313" key="2">
    <source>
        <dbReference type="Proteomes" id="UP001438707"/>
    </source>
</evidence>
<dbReference type="Proteomes" id="UP001438707">
    <property type="component" value="Unassembled WGS sequence"/>
</dbReference>
<dbReference type="EMBL" id="JALJOS010000010">
    <property type="protein sequence ID" value="KAK9833713.1"/>
    <property type="molecule type" value="Genomic_DNA"/>
</dbReference>
<keyword evidence="2" id="KW-1185">Reference proteome</keyword>
<protein>
    <submittedName>
        <fullName evidence="1">Uncharacterized protein</fullName>
    </submittedName>
</protein>
<name>A0AAW1RJI1_9CHLO</name>
<organism evidence="1 2">
    <name type="scientific">Apatococcus lobatus</name>
    <dbReference type="NCBI Taxonomy" id="904363"/>
    <lineage>
        <taxon>Eukaryota</taxon>
        <taxon>Viridiplantae</taxon>
        <taxon>Chlorophyta</taxon>
        <taxon>core chlorophytes</taxon>
        <taxon>Trebouxiophyceae</taxon>
        <taxon>Chlorellales</taxon>
        <taxon>Chlorellaceae</taxon>
        <taxon>Apatococcus</taxon>
    </lineage>
</organism>
<evidence type="ECO:0000313" key="1">
    <source>
        <dbReference type="EMBL" id="KAK9833713.1"/>
    </source>
</evidence>
<dbReference type="AlphaFoldDB" id="A0AAW1RJI1"/>
<reference evidence="1 2" key="1">
    <citation type="journal article" date="2024" name="Nat. Commun.">
        <title>Phylogenomics reveals the evolutionary origins of lichenization in chlorophyte algae.</title>
        <authorList>
            <person name="Puginier C."/>
            <person name="Libourel C."/>
            <person name="Otte J."/>
            <person name="Skaloud P."/>
            <person name="Haon M."/>
            <person name="Grisel S."/>
            <person name="Petersen M."/>
            <person name="Berrin J.G."/>
            <person name="Delaux P.M."/>
            <person name="Dal Grande F."/>
            <person name="Keller J."/>
        </authorList>
    </citation>
    <scope>NUCLEOTIDE SEQUENCE [LARGE SCALE GENOMIC DNA]</scope>
    <source>
        <strain evidence="1 2">SAG 2145</strain>
    </source>
</reference>